<protein>
    <recommendedName>
        <fullName evidence="2">DNA-directed DNA polymerase</fullName>
        <ecNumber evidence="2">2.7.7.7</ecNumber>
    </recommendedName>
</protein>
<dbReference type="PRINTS" id="PR00106">
    <property type="entry name" value="DNAPOLB"/>
</dbReference>
<feature type="domain" description="DNA-directed DNA polymerase family B mitochondria/virus" evidence="10">
    <location>
        <begin position="607"/>
        <end position="1024"/>
    </location>
</feature>
<keyword evidence="6" id="KW-0239">DNA-directed DNA polymerase</keyword>
<evidence type="ECO:0000313" key="12">
    <source>
        <dbReference type="Proteomes" id="UP001470230"/>
    </source>
</evidence>
<dbReference type="SUPFAM" id="SSF56672">
    <property type="entry name" value="DNA/RNA polymerases"/>
    <property type="match status" value="1"/>
</dbReference>
<dbReference type="PANTHER" id="PTHR48144">
    <property type="entry name" value="DNA-DIRECTED DNA POLYMERASE"/>
    <property type="match status" value="1"/>
</dbReference>
<gene>
    <name evidence="11" type="ORF">M9Y10_015836</name>
</gene>
<evidence type="ECO:0000259" key="10">
    <source>
        <dbReference type="Pfam" id="PF03175"/>
    </source>
</evidence>
<dbReference type="InterPro" id="IPR004868">
    <property type="entry name" value="DNA-dir_DNA_pol_B_mt/vir"/>
</dbReference>
<comment type="caution">
    <text evidence="11">The sequence shown here is derived from an EMBL/GenBank/DDBJ whole genome shotgun (WGS) entry which is preliminary data.</text>
</comment>
<evidence type="ECO:0000256" key="9">
    <source>
        <dbReference type="SAM" id="MobiDB-lite"/>
    </source>
</evidence>
<keyword evidence="12" id="KW-1185">Reference proteome</keyword>
<evidence type="ECO:0000256" key="5">
    <source>
        <dbReference type="ARBA" id="ARBA00022705"/>
    </source>
</evidence>
<evidence type="ECO:0000256" key="6">
    <source>
        <dbReference type="ARBA" id="ARBA00022932"/>
    </source>
</evidence>
<dbReference type="EMBL" id="JAPFFF010000020">
    <property type="protein sequence ID" value="KAK8857431.1"/>
    <property type="molecule type" value="Genomic_DNA"/>
</dbReference>
<dbReference type="InterPro" id="IPR023211">
    <property type="entry name" value="DNA_pol_palm_dom_sf"/>
</dbReference>
<dbReference type="PANTHER" id="PTHR48144:SF2">
    <property type="entry name" value="DNA-DIRECTED DNA POLYMERASE"/>
    <property type="match status" value="1"/>
</dbReference>
<evidence type="ECO:0000256" key="3">
    <source>
        <dbReference type="ARBA" id="ARBA00022679"/>
    </source>
</evidence>
<dbReference type="InterPro" id="IPR006172">
    <property type="entry name" value="DNA-dir_DNA_pol_B"/>
</dbReference>
<feature type="region of interest" description="Disordered" evidence="9">
    <location>
        <begin position="114"/>
        <end position="139"/>
    </location>
</feature>
<keyword evidence="3" id="KW-0808">Transferase</keyword>
<dbReference type="Pfam" id="PF03175">
    <property type="entry name" value="DNA_pol_B_2"/>
    <property type="match status" value="1"/>
</dbReference>
<comment type="similarity">
    <text evidence="1">Belongs to the DNA polymerase type-B family.</text>
</comment>
<evidence type="ECO:0000256" key="2">
    <source>
        <dbReference type="ARBA" id="ARBA00012417"/>
    </source>
</evidence>
<sequence length="1243" mass="146651">MSIENSTTEKLLELFKLVMDDDSMIDYVKQEIQNEQNLRDYLIETITEILMDNRYDGDNNYDSMYWFAKGLNIPAPKPLQRYIDTEEYKTREQKRADDELFNIIKNKFKQIPDGTSFPQSPLGMKATPESSRRSASELSVDKLHVRRAEDVVHDFQHKQLQDKFKQKHIKEINDYNKWKRDNDEQDQIIKQIMENLERTPTNWEIDFERLNNNGKKKLFPLLLNFFNENIATLPIIEKYKIQYKVNGIWYSKQLNPENYNKLMNNFTEENFIFNIDQKPPEYFYEKGGQDLPDWSLFSAIKFSKFNKYDGNNDVGGSFFQYLTTDKVPALIIDYLKRLQIFDSLLNDKNEQREELNDCCFIYALKQTGSYTDDVLNKIRLRINNRYLSQSSINKLCEEFKIKIKLSYINESAICKKQTVRSRENKNSKSFMGYNDAEPQYTHTFNIFENHYFIEEKTPFSNYYIKNLNQNIEPDKFDKEYHCNHWINARHYISSSNLVRELFKQGYFKPITFGEYKILNTVFYNEIETDISNINLEYDPDCCTKLIAPPKIKTNYKTADPTYWYADFEADVSGDIHKPFMCVLQSQNGKINKEFRGENCNIQLLEYLPDGAVIYFYNLAYDIRMLAQFGLCKSIIKGTKTMRADIKYNGKSLHFKDSLPILSCKLSQLPQMFNTPNVQKEIFPYKYYTLERLKYNIGSINEAGLLEDKIWTDDDYKLFNSNIDKIPGCRIDENGANSPTGSHFDMWKYASFYCHQDVNILRLGFNEFRNGFIKDFNIDPFNYISISSLANEVFNKNVFYPNGNLYKIGGHVRKFCSHAVYGGRCMTAYNKKWHVNKPLSDFDAVSLYPSAMARLYTVEGKPQVINVDKVNAKRDEFLKYFHDNGAYIIEIKITKVNKHYPFPLIVRKVNNLNLNDDNLADGENLNMVVDNITLEDLIEYQQIEFEILRGYAWFGKRDYTIQKEIRKIFNKRLEYKKQKNPLQQLYKLIMNSCYGKTIERPVDKDYKYFDNDDALNKYWIKNYYKIIDDVKIANSSIHAVKTLRPIDKHFNFSLLGIQVLSMSKRIMNEVMCLAYDIGCHIYYQDTDSMHIEVDDLPKLVKAFNEKYNRELIGNNLGQFHSDFPTINNHDETPVSIESYFLMKKMYIDKLQDSTGQIDYMIRGKGLTQASIKYAADRWHHANYMELYRSIYDGKCQTFDLTKGQPCFAMNKNMTISTVKSFSRTIKTTYEEGKRSEYFAYALSK</sequence>
<keyword evidence="5" id="KW-0235">DNA replication</keyword>
<evidence type="ECO:0000256" key="4">
    <source>
        <dbReference type="ARBA" id="ARBA00022695"/>
    </source>
</evidence>
<dbReference type="SUPFAM" id="SSF53098">
    <property type="entry name" value="Ribonuclease H-like"/>
    <property type="match status" value="1"/>
</dbReference>
<feature type="compositionally biased region" description="Basic and acidic residues" evidence="9">
    <location>
        <begin position="130"/>
        <end position="139"/>
    </location>
</feature>
<accession>A0ABR2I5E6</accession>
<name>A0ABR2I5E6_9EUKA</name>
<dbReference type="Gene3D" id="3.90.1600.10">
    <property type="entry name" value="Palm domain of DNA polymerase"/>
    <property type="match status" value="1"/>
</dbReference>
<evidence type="ECO:0000256" key="7">
    <source>
        <dbReference type="ARBA" id="ARBA00023125"/>
    </source>
</evidence>
<evidence type="ECO:0000313" key="11">
    <source>
        <dbReference type="EMBL" id="KAK8857431.1"/>
    </source>
</evidence>
<comment type="catalytic activity">
    <reaction evidence="8">
        <text>DNA(n) + a 2'-deoxyribonucleoside 5'-triphosphate = DNA(n+1) + diphosphate</text>
        <dbReference type="Rhea" id="RHEA:22508"/>
        <dbReference type="Rhea" id="RHEA-COMP:17339"/>
        <dbReference type="Rhea" id="RHEA-COMP:17340"/>
        <dbReference type="ChEBI" id="CHEBI:33019"/>
        <dbReference type="ChEBI" id="CHEBI:61560"/>
        <dbReference type="ChEBI" id="CHEBI:173112"/>
        <dbReference type="EC" id="2.7.7.7"/>
    </reaction>
</comment>
<evidence type="ECO:0000256" key="1">
    <source>
        <dbReference type="ARBA" id="ARBA00005755"/>
    </source>
</evidence>
<organism evidence="11 12">
    <name type="scientific">Tritrichomonas musculus</name>
    <dbReference type="NCBI Taxonomy" id="1915356"/>
    <lineage>
        <taxon>Eukaryota</taxon>
        <taxon>Metamonada</taxon>
        <taxon>Parabasalia</taxon>
        <taxon>Tritrichomonadida</taxon>
        <taxon>Tritrichomonadidae</taxon>
        <taxon>Tritrichomonas</taxon>
    </lineage>
</organism>
<dbReference type="Proteomes" id="UP001470230">
    <property type="component" value="Unassembled WGS sequence"/>
</dbReference>
<keyword evidence="7" id="KW-0238">DNA-binding</keyword>
<evidence type="ECO:0000256" key="8">
    <source>
        <dbReference type="ARBA" id="ARBA00049244"/>
    </source>
</evidence>
<dbReference type="InterPro" id="IPR036397">
    <property type="entry name" value="RNaseH_sf"/>
</dbReference>
<reference evidence="11 12" key="1">
    <citation type="submission" date="2024-04" db="EMBL/GenBank/DDBJ databases">
        <title>Tritrichomonas musculus Genome.</title>
        <authorList>
            <person name="Alves-Ferreira E."/>
            <person name="Grigg M."/>
            <person name="Lorenzi H."/>
            <person name="Galac M."/>
        </authorList>
    </citation>
    <scope>NUCLEOTIDE SEQUENCE [LARGE SCALE GENOMIC DNA]</scope>
    <source>
        <strain evidence="11 12">EAF2021</strain>
    </source>
</reference>
<dbReference type="InterPro" id="IPR012337">
    <property type="entry name" value="RNaseH-like_sf"/>
</dbReference>
<keyword evidence="4" id="KW-0548">Nucleotidyltransferase</keyword>
<dbReference type="Gene3D" id="3.30.420.10">
    <property type="entry name" value="Ribonuclease H-like superfamily/Ribonuclease H"/>
    <property type="match status" value="1"/>
</dbReference>
<dbReference type="EC" id="2.7.7.7" evidence="2"/>
<dbReference type="InterPro" id="IPR043502">
    <property type="entry name" value="DNA/RNA_pol_sf"/>
</dbReference>
<proteinExistence type="inferred from homology"/>